<evidence type="ECO:0000313" key="3">
    <source>
        <dbReference type="Proteomes" id="UP000502377"/>
    </source>
</evidence>
<sequence length="169" mass="18255">MKLEEIAKMAIDEVAMELKQMSAAQENLDAREAESGSNLGSVPASSGDVNLTNAAGLANLVGEISVADEASEFEETLDSAVSSQKTSAEFDGVQEAALTAAPQKAFEVEVANFTGEEIFLKNLKERILVLFEGLNATSEENLKDRLSLTLKFLEFVLANVENRLENLQK</sequence>
<protein>
    <recommendedName>
        <fullName evidence="1">Campylobacter invasion antigen D C-terminal domain-containing protein</fullName>
    </recommendedName>
</protein>
<dbReference type="RefSeq" id="WP_002945361.1">
    <property type="nucleotide sequence ID" value="NZ_CP012543.1"/>
</dbReference>
<evidence type="ECO:0000259" key="1">
    <source>
        <dbReference type="Pfam" id="PF21862"/>
    </source>
</evidence>
<dbReference type="Proteomes" id="UP000502377">
    <property type="component" value="Chromosome"/>
</dbReference>
<dbReference type="Pfam" id="PF21862">
    <property type="entry name" value="CiaD"/>
    <property type="match status" value="1"/>
</dbReference>
<dbReference type="KEGG" id="crx:CRECT_1089"/>
<proteinExistence type="predicted"/>
<name>A0A6G5QME3_CAMRE</name>
<dbReference type="InterPro" id="IPR054057">
    <property type="entry name" value="CiaD_C"/>
</dbReference>
<feature type="domain" description="Campylobacter invasion antigen D C-terminal" evidence="1">
    <location>
        <begin position="115"/>
        <end position="166"/>
    </location>
</feature>
<organism evidence="2 3">
    <name type="scientific">Campylobacter rectus</name>
    <name type="common">Wolinella recta</name>
    <dbReference type="NCBI Taxonomy" id="203"/>
    <lineage>
        <taxon>Bacteria</taxon>
        <taxon>Pseudomonadati</taxon>
        <taxon>Campylobacterota</taxon>
        <taxon>Epsilonproteobacteria</taxon>
        <taxon>Campylobacterales</taxon>
        <taxon>Campylobacteraceae</taxon>
        <taxon>Campylobacter</taxon>
    </lineage>
</organism>
<accession>A0A6G5QME3</accession>
<dbReference type="EMBL" id="CP012543">
    <property type="protein sequence ID" value="QCD46752.1"/>
    <property type="molecule type" value="Genomic_DNA"/>
</dbReference>
<dbReference type="AlphaFoldDB" id="A0A6G5QME3"/>
<gene>
    <name evidence="2" type="ORF">CRECT_1089</name>
</gene>
<reference evidence="2 3" key="1">
    <citation type="submission" date="2016-07" db="EMBL/GenBank/DDBJ databases">
        <title>Comparative genomics of the Campylobacter concisus group.</title>
        <authorList>
            <person name="Miller W.G."/>
            <person name="Yee E."/>
            <person name="Chapman M.H."/>
            <person name="Huynh S."/>
            <person name="Bono J.L."/>
            <person name="On S.L.W."/>
            <person name="StLeger J."/>
            <person name="Foster G."/>
            <person name="Parker C.T."/>
        </authorList>
    </citation>
    <scope>NUCLEOTIDE SEQUENCE [LARGE SCALE GENOMIC DNA]</scope>
    <source>
        <strain evidence="2 3">ATCC 33238</strain>
    </source>
</reference>
<evidence type="ECO:0000313" key="2">
    <source>
        <dbReference type="EMBL" id="QCD46752.1"/>
    </source>
</evidence>